<dbReference type="PANTHER" id="PTHR45927:SF6">
    <property type="entry name" value="PROTEIN LYK5"/>
    <property type="match status" value="1"/>
</dbReference>
<reference evidence="5" key="1">
    <citation type="submission" date="2025-08" db="UniProtKB">
        <authorList>
            <consortium name="RefSeq"/>
        </authorList>
    </citation>
    <scope>IDENTIFICATION</scope>
    <source>
        <tissue evidence="5">Young leaves</tissue>
    </source>
</reference>
<keyword evidence="1" id="KW-1133">Transmembrane helix</keyword>
<dbReference type="InterPro" id="IPR056563">
    <property type="entry name" value="LysM3_LYK4_5"/>
</dbReference>
<keyword evidence="1" id="KW-0472">Membrane</keyword>
<sequence>MEASFASYCCLCFILFLSLFPIQSVSQYPYLGTANQTSGCSINDTNSTPNGYYSCDVPYSSCSSYLIAKSKSHNQDLGFYDKSIGNTNLLMKAVGCSCGEDHLYRNITEYNTTSGDSFETIANHVFDGFTSCSIGINASSTEGISVEVWLRCACPTQDQKNLGIQSLAVYMVQPNESISSIARDLLVEQDSILEANMLSNTTQLYPFTPLLVPLNTSETFKIDPSNSDACVSQHLDLVVIVASIISIAFGPSLSLALFTIFV</sequence>
<feature type="transmembrane region" description="Helical" evidence="1">
    <location>
        <begin position="237"/>
        <end position="261"/>
    </location>
</feature>
<dbReference type="Gene3D" id="3.10.350.10">
    <property type="entry name" value="LysM domain"/>
    <property type="match status" value="1"/>
</dbReference>
<dbReference type="InterPro" id="IPR018392">
    <property type="entry name" value="LysM"/>
</dbReference>
<dbReference type="InterPro" id="IPR036779">
    <property type="entry name" value="LysM_dom_sf"/>
</dbReference>
<dbReference type="AlphaFoldDB" id="A0A6J1JEB2"/>
<name>A0A6J1JEB2_CUCMA</name>
<dbReference type="OrthoDB" id="4062651at2759"/>
<dbReference type="SMART" id="SM00257">
    <property type="entry name" value="LysM"/>
    <property type="match status" value="1"/>
</dbReference>
<dbReference type="KEGG" id="cmax:111485017"/>
<proteinExistence type="predicted"/>
<dbReference type="PANTHER" id="PTHR45927">
    <property type="entry name" value="LYSM-DOMAIN RECEPTOR-LIKE KINASE-RELATED"/>
    <property type="match status" value="1"/>
</dbReference>
<dbReference type="Pfam" id="PF23473">
    <property type="entry name" value="LysM3_LYK4_5"/>
    <property type="match status" value="1"/>
</dbReference>
<feature type="signal peptide" evidence="2">
    <location>
        <begin position="1"/>
        <end position="27"/>
    </location>
</feature>
<dbReference type="GeneID" id="111485017"/>
<evidence type="ECO:0000256" key="2">
    <source>
        <dbReference type="SAM" id="SignalP"/>
    </source>
</evidence>
<accession>A0A6J1JEB2</accession>
<feature type="chain" id="PRO_5026830276" evidence="2">
    <location>
        <begin position="28"/>
        <end position="262"/>
    </location>
</feature>
<dbReference type="Proteomes" id="UP000504608">
    <property type="component" value="Unplaced"/>
</dbReference>
<dbReference type="RefSeq" id="XP_022987476.1">
    <property type="nucleotide sequence ID" value="XM_023131708.1"/>
</dbReference>
<dbReference type="CDD" id="cd00118">
    <property type="entry name" value="LysM"/>
    <property type="match status" value="1"/>
</dbReference>
<keyword evidence="4" id="KW-1185">Reference proteome</keyword>
<feature type="domain" description="LysM" evidence="3">
    <location>
        <begin position="168"/>
        <end position="212"/>
    </location>
</feature>
<gene>
    <name evidence="5" type="primary">LOC111485017</name>
</gene>
<evidence type="ECO:0000256" key="1">
    <source>
        <dbReference type="SAM" id="Phobius"/>
    </source>
</evidence>
<evidence type="ECO:0000313" key="4">
    <source>
        <dbReference type="Proteomes" id="UP000504608"/>
    </source>
</evidence>
<protein>
    <submittedName>
        <fullName evidence="5">Protein LYK5-like</fullName>
    </submittedName>
</protein>
<keyword evidence="1" id="KW-0812">Transmembrane</keyword>
<organism evidence="4 5">
    <name type="scientific">Cucurbita maxima</name>
    <name type="common">Pumpkin</name>
    <name type="synonym">Winter squash</name>
    <dbReference type="NCBI Taxonomy" id="3661"/>
    <lineage>
        <taxon>Eukaryota</taxon>
        <taxon>Viridiplantae</taxon>
        <taxon>Streptophyta</taxon>
        <taxon>Embryophyta</taxon>
        <taxon>Tracheophyta</taxon>
        <taxon>Spermatophyta</taxon>
        <taxon>Magnoliopsida</taxon>
        <taxon>eudicotyledons</taxon>
        <taxon>Gunneridae</taxon>
        <taxon>Pentapetalae</taxon>
        <taxon>rosids</taxon>
        <taxon>fabids</taxon>
        <taxon>Cucurbitales</taxon>
        <taxon>Cucurbitaceae</taxon>
        <taxon>Cucurbiteae</taxon>
        <taxon>Cucurbita</taxon>
    </lineage>
</organism>
<evidence type="ECO:0000313" key="5">
    <source>
        <dbReference type="RefSeq" id="XP_022987476.1"/>
    </source>
</evidence>
<dbReference type="InterPro" id="IPR052611">
    <property type="entry name" value="Plant_RLK_LysM"/>
</dbReference>
<dbReference type="PROSITE" id="PS51782">
    <property type="entry name" value="LYSM"/>
    <property type="match status" value="1"/>
</dbReference>
<keyword evidence="2" id="KW-0732">Signal</keyword>
<evidence type="ECO:0000259" key="3">
    <source>
        <dbReference type="PROSITE" id="PS51782"/>
    </source>
</evidence>